<proteinExistence type="predicted"/>
<name>A0A9X3I9R5_9SPHI</name>
<gene>
    <name evidence="2" type="ORF">OQZ29_15395</name>
</gene>
<keyword evidence="1" id="KW-0732">Signal</keyword>
<evidence type="ECO:0008006" key="4">
    <source>
        <dbReference type="Google" id="ProtNLM"/>
    </source>
</evidence>
<evidence type="ECO:0000256" key="1">
    <source>
        <dbReference type="SAM" id="SignalP"/>
    </source>
</evidence>
<dbReference type="Proteomes" id="UP001142592">
    <property type="component" value="Unassembled WGS sequence"/>
</dbReference>
<sequence>MMKKITPFFAILLALFAACQSKTSQSNSDDSTALNTTDSAAKAPLCYQSINNRDTAALTLNIDNEKVTGSLSYNIFEKDKNTGVIAGIVKGDTIIADYTFQSEGTTSIRQVAWLKQDNQLIEGFGDVAEVNGKTQFKDVKKLSFGKSMIFQPIDCK</sequence>
<protein>
    <recommendedName>
        <fullName evidence="4">Lipoprotein</fullName>
    </recommendedName>
</protein>
<dbReference type="EMBL" id="JAPJUH010000004">
    <property type="protein sequence ID" value="MCX3266142.1"/>
    <property type="molecule type" value="Genomic_DNA"/>
</dbReference>
<evidence type="ECO:0000313" key="2">
    <source>
        <dbReference type="EMBL" id="MCX3266142.1"/>
    </source>
</evidence>
<comment type="caution">
    <text evidence="2">The sequence shown here is derived from an EMBL/GenBank/DDBJ whole genome shotgun (WGS) entry which is preliminary data.</text>
</comment>
<feature type="signal peptide" evidence="1">
    <location>
        <begin position="1"/>
        <end position="19"/>
    </location>
</feature>
<feature type="chain" id="PRO_5040781304" description="Lipoprotein" evidence="1">
    <location>
        <begin position="20"/>
        <end position="156"/>
    </location>
</feature>
<dbReference type="PROSITE" id="PS51257">
    <property type="entry name" value="PROKAR_LIPOPROTEIN"/>
    <property type="match status" value="1"/>
</dbReference>
<accession>A0A9X3I9R5</accession>
<evidence type="ECO:0000313" key="3">
    <source>
        <dbReference type="Proteomes" id="UP001142592"/>
    </source>
</evidence>
<keyword evidence="3" id="KW-1185">Reference proteome</keyword>
<dbReference type="AlphaFoldDB" id="A0A9X3I9R5"/>
<organism evidence="2 3">
    <name type="scientific">Pedobacter agri</name>
    <dbReference type="NCBI Taxonomy" id="454586"/>
    <lineage>
        <taxon>Bacteria</taxon>
        <taxon>Pseudomonadati</taxon>
        <taxon>Bacteroidota</taxon>
        <taxon>Sphingobacteriia</taxon>
        <taxon>Sphingobacteriales</taxon>
        <taxon>Sphingobacteriaceae</taxon>
        <taxon>Pedobacter</taxon>
    </lineage>
</organism>
<dbReference type="RefSeq" id="WP_051010205.1">
    <property type="nucleotide sequence ID" value="NZ_JAPJUH010000004.1"/>
</dbReference>
<reference evidence="2" key="1">
    <citation type="submission" date="2022-11" db="EMBL/GenBank/DDBJ databases">
        <authorList>
            <person name="Graham C."/>
            <person name="Newman J.D."/>
        </authorList>
    </citation>
    <scope>NUCLEOTIDE SEQUENCE</scope>
    <source>
        <strain evidence="2">DSM 19486</strain>
    </source>
</reference>